<evidence type="ECO:0000256" key="1">
    <source>
        <dbReference type="ARBA" id="ARBA00022676"/>
    </source>
</evidence>
<dbReference type="EMBL" id="MU003832">
    <property type="protein sequence ID" value="KAF2718010.1"/>
    <property type="molecule type" value="Genomic_DNA"/>
</dbReference>
<dbReference type="Gene3D" id="1.20.970.10">
    <property type="entry name" value="Transferase, Pyrimidine Nucleoside Phosphorylase, Chain C"/>
    <property type="match status" value="1"/>
</dbReference>
<comment type="caution">
    <text evidence="5">The sequence shown here is derived from an EMBL/GenBank/DDBJ whole genome shotgun (WGS) entry which is preliminary data.</text>
</comment>
<dbReference type="GO" id="GO:0004048">
    <property type="term" value="F:anthranilate phosphoribosyltransferase activity"/>
    <property type="evidence" value="ECO:0007669"/>
    <property type="project" value="InterPro"/>
</dbReference>
<dbReference type="NCBIfam" id="TIGR01245">
    <property type="entry name" value="trpD"/>
    <property type="match status" value="1"/>
</dbReference>
<evidence type="ECO:0000259" key="3">
    <source>
        <dbReference type="Pfam" id="PF00591"/>
    </source>
</evidence>
<protein>
    <recommendedName>
        <fullName evidence="7">Anthranilate phosphoribosyltransferase</fullName>
    </recommendedName>
</protein>
<evidence type="ECO:0000313" key="5">
    <source>
        <dbReference type="EMBL" id="KAF2718010.1"/>
    </source>
</evidence>
<dbReference type="InterPro" id="IPR005940">
    <property type="entry name" value="Anthranilate_Pribosyl_Tfrase"/>
</dbReference>
<dbReference type="Pfam" id="PF02885">
    <property type="entry name" value="Glycos_trans_3N"/>
    <property type="match status" value="1"/>
</dbReference>
<evidence type="ECO:0000313" key="6">
    <source>
        <dbReference type="Proteomes" id="UP000799441"/>
    </source>
</evidence>
<reference evidence="5" key="1">
    <citation type="journal article" date="2020" name="Stud. Mycol.">
        <title>101 Dothideomycetes genomes: a test case for predicting lifestyles and emergence of pathogens.</title>
        <authorList>
            <person name="Haridas S."/>
            <person name="Albert R."/>
            <person name="Binder M."/>
            <person name="Bloem J."/>
            <person name="Labutti K."/>
            <person name="Salamov A."/>
            <person name="Andreopoulos B."/>
            <person name="Baker S."/>
            <person name="Barry K."/>
            <person name="Bills G."/>
            <person name="Bluhm B."/>
            <person name="Cannon C."/>
            <person name="Castanera R."/>
            <person name="Culley D."/>
            <person name="Daum C."/>
            <person name="Ezra D."/>
            <person name="Gonzalez J."/>
            <person name="Henrissat B."/>
            <person name="Kuo A."/>
            <person name="Liang C."/>
            <person name="Lipzen A."/>
            <person name="Lutzoni F."/>
            <person name="Magnuson J."/>
            <person name="Mondo S."/>
            <person name="Nolan M."/>
            <person name="Ohm R."/>
            <person name="Pangilinan J."/>
            <person name="Park H.-J."/>
            <person name="Ramirez L."/>
            <person name="Alfaro M."/>
            <person name="Sun H."/>
            <person name="Tritt A."/>
            <person name="Yoshinaga Y."/>
            <person name="Zwiers L.-H."/>
            <person name="Turgeon B."/>
            <person name="Goodwin S."/>
            <person name="Spatafora J."/>
            <person name="Crous P."/>
            <person name="Grigoriev I."/>
        </authorList>
    </citation>
    <scope>NUCLEOTIDE SEQUENCE</scope>
    <source>
        <strain evidence="5">CBS 116435</strain>
    </source>
</reference>
<keyword evidence="6" id="KW-1185">Reference proteome</keyword>
<dbReference type="InterPro" id="IPR000312">
    <property type="entry name" value="Glycosyl_Trfase_fam3"/>
</dbReference>
<dbReference type="Gene3D" id="3.40.1030.10">
    <property type="entry name" value="Nucleoside phosphorylase/phosphoribosyltransferase catalytic domain"/>
    <property type="match status" value="1"/>
</dbReference>
<sequence>MAENEQIPTPVAITQVLKKLVNPGAAQHATATEIAGAIALVFDNKLDRVQLALLLWALHSTATDYRPDVLAACATSMRQAASQVDQAALREVVRRRAKPEGQYYGGLCDIVGTGGDGHSTYNVSTTASIIASSLLMIAKHGNNSSTSLSGSADLLLHAKSPSTNKSPVIAATTPENLVTIYEKTNYAFLYAREWHPGMKYAAAIRKEIPVRTIFNLMGPLANPVHDTGLVEARILGVARKDIGLNFAEALRLSGSRKAFVVCGDEDLDELSCAGPTHMWWIHPREGVEETSPELRVDDLEITELTISPSDFGLPCHPLDTVHGGKGPSENAEILMQILRNKRPKDDPVLHFVLLNTAALITCSGMCEAEESQMGEGDDGQVIKERGPVGLRWKEGLRRARWCIESGAALKQFEGFIAATNEAKPDGTSQLTSR</sequence>
<dbReference type="AlphaFoldDB" id="A0A9P4Q1Y0"/>
<dbReference type="InterPro" id="IPR017459">
    <property type="entry name" value="Glycosyl_Trfase_fam3_N_dom"/>
</dbReference>
<keyword evidence="1" id="KW-0328">Glycosyltransferase</keyword>
<evidence type="ECO:0000256" key="2">
    <source>
        <dbReference type="ARBA" id="ARBA00022679"/>
    </source>
</evidence>
<dbReference type="OrthoDB" id="427800at2759"/>
<gene>
    <name evidence="5" type="ORF">K431DRAFT_275707</name>
</gene>
<dbReference type="PANTHER" id="PTHR43285:SF2">
    <property type="entry name" value="ANTHRANILATE PHOSPHORIBOSYLTRANSFERASE"/>
    <property type="match status" value="1"/>
</dbReference>
<evidence type="ECO:0000259" key="4">
    <source>
        <dbReference type="Pfam" id="PF02885"/>
    </source>
</evidence>
<dbReference type="Proteomes" id="UP000799441">
    <property type="component" value="Unassembled WGS sequence"/>
</dbReference>
<feature type="domain" description="Glycosyl transferase family 3" evidence="3">
    <location>
        <begin position="107"/>
        <end position="409"/>
    </location>
</feature>
<dbReference type="PANTHER" id="PTHR43285">
    <property type="entry name" value="ANTHRANILATE PHOSPHORIBOSYLTRANSFERASE"/>
    <property type="match status" value="1"/>
</dbReference>
<feature type="domain" description="Glycosyl transferase family 3 N-terminal" evidence="4">
    <location>
        <begin position="15"/>
        <end position="81"/>
    </location>
</feature>
<dbReference type="GO" id="GO:0005829">
    <property type="term" value="C:cytosol"/>
    <property type="evidence" value="ECO:0007669"/>
    <property type="project" value="TreeGrafter"/>
</dbReference>
<proteinExistence type="predicted"/>
<evidence type="ECO:0008006" key="7">
    <source>
        <dbReference type="Google" id="ProtNLM"/>
    </source>
</evidence>
<dbReference type="InterPro" id="IPR035902">
    <property type="entry name" value="Nuc_phospho_transferase"/>
</dbReference>
<organism evidence="5 6">
    <name type="scientific">Polychaeton citri CBS 116435</name>
    <dbReference type="NCBI Taxonomy" id="1314669"/>
    <lineage>
        <taxon>Eukaryota</taxon>
        <taxon>Fungi</taxon>
        <taxon>Dikarya</taxon>
        <taxon>Ascomycota</taxon>
        <taxon>Pezizomycotina</taxon>
        <taxon>Dothideomycetes</taxon>
        <taxon>Dothideomycetidae</taxon>
        <taxon>Capnodiales</taxon>
        <taxon>Capnodiaceae</taxon>
        <taxon>Polychaeton</taxon>
    </lineage>
</organism>
<dbReference type="Pfam" id="PF00591">
    <property type="entry name" value="Glycos_transf_3"/>
    <property type="match status" value="1"/>
</dbReference>
<dbReference type="SUPFAM" id="SSF52418">
    <property type="entry name" value="Nucleoside phosphorylase/phosphoribosyltransferase catalytic domain"/>
    <property type="match status" value="1"/>
</dbReference>
<keyword evidence="2" id="KW-0808">Transferase</keyword>
<dbReference type="GO" id="GO:0000162">
    <property type="term" value="P:L-tryptophan biosynthetic process"/>
    <property type="evidence" value="ECO:0007669"/>
    <property type="project" value="InterPro"/>
</dbReference>
<accession>A0A9P4Q1Y0</accession>
<name>A0A9P4Q1Y0_9PEZI</name>